<accession>A0A7G2CIA6</accession>
<feature type="region of interest" description="Disordered" evidence="4">
    <location>
        <begin position="94"/>
        <end position="129"/>
    </location>
</feature>
<keyword evidence="3" id="KW-0862">Zinc</keyword>
<name>A0A7G2CIA6_9TRYP</name>
<dbReference type="GO" id="GO:0008270">
    <property type="term" value="F:zinc ion binding"/>
    <property type="evidence" value="ECO:0007669"/>
    <property type="project" value="UniProtKB-KW"/>
</dbReference>
<dbReference type="Pfam" id="PF05253">
    <property type="entry name" value="zf-U11-48K"/>
    <property type="match status" value="1"/>
</dbReference>
<evidence type="ECO:0000256" key="4">
    <source>
        <dbReference type="SAM" id="MobiDB-lite"/>
    </source>
</evidence>
<keyword evidence="1" id="KW-0479">Metal-binding</keyword>
<gene>
    <name evidence="6" type="ORF">ADEAN_000591100</name>
</gene>
<evidence type="ECO:0000256" key="1">
    <source>
        <dbReference type="ARBA" id="ARBA00022723"/>
    </source>
</evidence>
<evidence type="ECO:0000259" key="5">
    <source>
        <dbReference type="Pfam" id="PF05253"/>
    </source>
</evidence>
<keyword evidence="7" id="KW-1185">Reference proteome</keyword>
<evidence type="ECO:0000313" key="7">
    <source>
        <dbReference type="Proteomes" id="UP000515908"/>
    </source>
</evidence>
<evidence type="ECO:0000256" key="3">
    <source>
        <dbReference type="ARBA" id="ARBA00022833"/>
    </source>
</evidence>
<dbReference type="AlphaFoldDB" id="A0A7G2CIA6"/>
<dbReference type="InterPro" id="IPR022776">
    <property type="entry name" value="TRM13/UPF0224_CHHC_Znf_dom"/>
</dbReference>
<dbReference type="Proteomes" id="UP000515908">
    <property type="component" value="Chromosome 11"/>
</dbReference>
<sequence>MTDEPKPEKKKKGSIAERMLQLQRRVAEARVAQLGEERASYTICPFDARHVVPLASLVSHVQEEHGGDALSLVGDAMYSQQTGERRTRYLEQMYGDHENGVVPSDKVGGDGDECEKRMKADSSDEEYTV</sequence>
<dbReference type="EMBL" id="LR877155">
    <property type="protein sequence ID" value="CAD2218423.1"/>
    <property type="molecule type" value="Genomic_DNA"/>
</dbReference>
<evidence type="ECO:0000313" key="6">
    <source>
        <dbReference type="EMBL" id="CAD2218423.1"/>
    </source>
</evidence>
<proteinExistence type="predicted"/>
<evidence type="ECO:0000256" key="2">
    <source>
        <dbReference type="ARBA" id="ARBA00022771"/>
    </source>
</evidence>
<reference evidence="6 7" key="1">
    <citation type="submission" date="2020-08" db="EMBL/GenBank/DDBJ databases">
        <authorList>
            <person name="Newling K."/>
            <person name="Davey J."/>
            <person name="Forrester S."/>
        </authorList>
    </citation>
    <scope>NUCLEOTIDE SEQUENCE [LARGE SCALE GENOMIC DNA]</scope>
    <source>
        <strain evidence="7">Crithidia deanei Carvalho (ATCC PRA-265)</strain>
    </source>
</reference>
<keyword evidence="2" id="KW-0863">Zinc-finger</keyword>
<organism evidence="6 7">
    <name type="scientific">Angomonas deanei</name>
    <dbReference type="NCBI Taxonomy" id="59799"/>
    <lineage>
        <taxon>Eukaryota</taxon>
        <taxon>Discoba</taxon>
        <taxon>Euglenozoa</taxon>
        <taxon>Kinetoplastea</taxon>
        <taxon>Metakinetoplastina</taxon>
        <taxon>Trypanosomatida</taxon>
        <taxon>Trypanosomatidae</taxon>
        <taxon>Strigomonadinae</taxon>
        <taxon>Angomonas</taxon>
    </lineage>
</organism>
<feature type="domain" description="CHHC U11-48K-type" evidence="5">
    <location>
        <begin position="43"/>
        <end position="62"/>
    </location>
</feature>
<protein>
    <submittedName>
        <fullName evidence="6">U11-48K-like CHHC zinc finger containing protein, putative</fullName>
    </submittedName>
</protein>
<dbReference type="VEuPathDB" id="TriTrypDB:ADEAN_000591100"/>